<feature type="transmembrane region" description="Helical" evidence="1">
    <location>
        <begin position="80"/>
        <end position="102"/>
    </location>
</feature>
<evidence type="ECO:0000313" key="2">
    <source>
        <dbReference type="EMBL" id="OZS45577.1"/>
    </source>
</evidence>
<feature type="transmembrane region" description="Helical" evidence="1">
    <location>
        <begin position="181"/>
        <end position="199"/>
    </location>
</feature>
<dbReference type="Proteomes" id="UP000215999">
    <property type="component" value="Unassembled WGS sequence"/>
</dbReference>
<dbReference type="RefSeq" id="WP_094955952.1">
    <property type="nucleotide sequence ID" value="NZ_CANMLA010000004.1"/>
</dbReference>
<sequence length="210" mass="23883">MSVNNRHLVLLFMSFICTPFYLWLENTGNPIFYLSDYVPIGQGFYVWSKIFALWTLLLFGIQIIVGLANVHIDAMSKERFHICLGLAVFSFMFLHIAGFIAGTTLRSGHFTGHFLLPDIDDYYHARITVGLFSLLLVFTALLSRLLSLAALKCWGHRLMIPAFYLSSWHALAIGTESRHPVLQSIIIVLMVTVAFLCLYRAKILYMARVS</sequence>
<protein>
    <recommendedName>
        <fullName evidence="4">Ferric oxidoreductase domain-containing protein</fullName>
    </recommendedName>
</protein>
<keyword evidence="1" id="KW-0472">Membrane</keyword>
<dbReference type="EMBL" id="NOIF01000007">
    <property type="protein sequence ID" value="OZS45577.1"/>
    <property type="molecule type" value="Genomic_DNA"/>
</dbReference>
<name>A0ABX4G3H4_9GAMM</name>
<feature type="transmembrane region" description="Helical" evidence="1">
    <location>
        <begin position="122"/>
        <end position="146"/>
    </location>
</feature>
<evidence type="ECO:0000313" key="3">
    <source>
        <dbReference type="Proteomes" id="UP000215999"/>
    </source>
</evidence>
<feature type="transmembrane region" description="Helical" evidence="1">
    <location>
        <begin position="44"/>
        <end position="68"/>
    </location>
</feature>
<keyword evidence="1" id="KW-1133">Transmembrane helix</keyword>
<feature type="transmembrane region" description="Helical" evidence="1">
    <location>
        <begin position="7"/>
        <end position="24"/>
    </location>
</feature>
<reference evidence="2 3" key="1">
    <citation type="journal article" date="2016" name="Antonie Van Leeuwenhoek">
        <title>Photobacterium sanguinicancri sp. nov. isolated from marine animals.</title>
        <authorList>
            <person name="Gomez-Gil B."/>
            <person name="Roque A."/>
            <person name="Rotllant G."/>
            <person name="Romalde J.L."/>
            <person name="Doce A."/>
            <person name="Eggermont M."/>
            <person name="Defoirdt T."/>
        </authorList>
    </citation>
    <scope>NUCLEOTIDE SEQUENCE [LARGE SCALE GENOMIC DNA]</scope>
    <source>
        <strain evidence="2 3">CAIM 1827</strain>
    </source>
</reference>
<proteinExistence type="predicted"/>
<gene>
    <name evidence="2" type="ORF">ASV53_02505</name>
</gene>
<keyword evidence="3" id="KW-1185">Reference proteome</keyword>
<organism evidence="2 3">
    <name type="scientific">Photobacterium sanguinicancri</name>
    <dbReference type="NCBI Taxonomy" id="875932"/>
    <lineage>
        <taxon>Bacteria</taxon>
        <taxon>Pseudomonadati</taxon>
        <taxon>Pseudomonadota</taxon>
        <taxon>Gammaproteobacteria</taxon>
        <taxon>Vibrionales</taxon>
        <taxon>Vibrionaceae</taxon>
        <taxon>Photobacterium</taxon>
    </lineage>
</organism>
<feature type="transmembrane region" description="Helical" evidence="1">
    <location>
        <begin position="158"/>
        <end position="175"/>
    </location>
</feature>
<accession>A0ABX4G3H4</accession>
<comment type="caution">
    <text evidence="2">The sequence shown here is derived from an EMBL/GenBank/DDBJ whole genome shotgun (WGS) entry which is preliminary data.</text>
</comment>
<evidence type="ECO:0000256" key="1">
    <source>
        <dbReference type="SAM" id="Phobius"/>
    </source>
</evidence>
<evidence type="ECO:0008006" key="4">
    <source>
        <dbReference type="Google" id="ProtNLM"/>
    </source>
</evidence>
<keyword evidence="1" id="KW-0812">Transmembrane</keyword>